<keyword evidence="2 4" id="KW-0378">Hydrolase</keyword>
<feature type="binding site" evidence="3">
    <location>
        <position position="62"/>
    </location>
    <ligand>
        <name>Mg(2+)</name>
        <dbReference type="ChEBI" id="CHEBI:18420"/>
        <label>1</label>
    </ligand>
</feature>
<comment type="cofactor">
    <cofactor evidence="3">
        <name>Mg(2+)</name>
        <dbReference type="ChEBI" id="CHEBI:18420"/>
    </cofactor>
    <text evidence="3">Binds 2 magnesium ions per subunit.</text>
</comment>
<evidence type="ECO:0000256" key="1">
    <source>
        <dbReference type="ARBA" id="ARBA00010702"/>
    </source>
</evidence>
<dbReference type="PANTHER" id="PTHR16222">
    <property type="entry name" value="ADP-RIBOSYLGLYCOHYDROLASE"/>
    <property type="match status" value="1"/>
</dbReference>
<dbReference type="EMBL" id="FMHG01000001">
    <property type="protein sequence ID" value="SCJ76638.1"/>
    <property type="molecule type" value="Genomic_DNA"/>
</dbReference>
<dbReference type="Gene3D" id="1.10.4080.10">
    <property type="entry name" value="ADP-ribosylation/Crystallin J1"/>
    <property type="match status" value="1"/>
</dbReference>
<evidence type="ECO:0000313" key="4">
    <source>
        <dbReference type="EMBL" id="SCJ76638.1"/>
    </source>
</evidence>
<organism evidence="4">
    <name type="scientific">uncultured Anaerotruncus sp</name>
    <dbReference type="NCBI Taxonomy" id="905011"/>
    <lineage>
        <taxon>Bacteria</taxon>
        <taxon>Bacillati</taxon>
        <taxon>Bacillota</taxon>
        <taxon>Clostridia</taxon>
        <taxon>Eubacteriales</taxon>
        <taxon>Oscillospiraceae</taxon>
        <taxon>Anaerotruncus</taxon>
        <taxon>environmental samples</taxon>
    </lineage>
</organism>
<dbReference type="InterPro" id="IPR036705">
    <property type="entry name" value="Ribosyl_crysJ1_sf"/>
</dbReference>
<dbReference type="Pfam" id="PF03747">
    <property type="entry name" value="ADP_ribosyl_GH"/>
    <property type="match status" value="1"/>
</dbReference>
<dbReference type="PANTHER" id="PTHR16222:SF24">
    <property type="entry name" value="ADP-RIBOSYLHYDROLASE ARH3"/>
    <property type="match status" value="1"/>
</dbReference>
<dbReference type="SUPFAM" id="SSF101478">
    <property type="entry name" value="ADP-ribosylglycohydrolase"/>
    <property type="match status" value="1"/>
</dbReference>
<keyword evidence="3" id="KW-0460">Magnesium</keyword>
<keyword evidence="3" id="KW-0479">Metal-binding</keyword>
<feature type="binding site" evidence="3">
    <location>
        <position position="64"/>
    </location>
    <ligand>
        <name>Mg(2+)</name>
        <dbReference type="ChEBI" id="CHEBI:18420"/>
        <label>1</label>
    </ligand>
</feature>
<dbReference type="InterPro" id="IPR050792">
    <property type="entry name" value="ADP-ribosylglycohydrolase"/>
</dbReference>
<gene>
    <name evidence="4" type="ORF">SAMEA3545359_01889</name>
</gene>
<dbReference type="GO" id="GO:0046872">
    <property type="term" value="F:metal ion binding"/>
    <property type="evidence" value="ECO:0007669"/>
    <property type="project" value="UniProtKB-KW"/>
</dbReference>
<comment type="similarity">
    <text evidence="1">Belongs to the ADP-ribosylglycohydrolase family.</text>
</comment>
<protein>
    <submittedName>
        <fullName evidence="4">ADP-ribosyl-[dinitrogen reductase] hydrolase</fullName>
    </submittedName>
</protein>
<proteinExistence type="inferred from homology"/>
<feature type="binding site" evidence="3">
    <location>
        <position position="293"/>
    </location>
    <ligand>
        <name>Mg(2+)</name>
        <dbReference type="ChEBI" id="CHEBI:18420"/>
        <label>1</label>
    </ligand>
</feature>
<dbReference type="GO" id="GO:0016787">
    <property type="term" value="F:hydrolase activity"/>
    <property type="evidence" value="ECO:0007669"/>
    <property type="project" value="UniProtKB-KW"/>
</dbReference>
<evidence type="ECO:0000256" key="3">
    <source>
        <dbReference type="PIRSR" id="PIRSR605502-1"/>
    </source>
</evidence>
<dbReference type="AlphaFoldDB" id="A0A1C6J3P2"/>
<sequence>MAATYDQVLGCLLGAAVGDAMGAPTETRTIDMIKHDFGGFVTDLIDSPLDAYANGAPAGHVTDDFSLSYLTCWAFVKDGGITASAAHRALVEWSHLPEFCDPYVGPTTLAAIARIEAGQPQPDIGRGPLCDNLYTSNGAAMKSGPFALFTPHSLSDTIDGAITACLCTHPNVAALAGACAVSAAVWQALQPGASLDDLIETGIYGAAEGARRAQKVAKPGPAASYEKRIHLAVSLGLSHQGDFEGALRAISEVIGTGLPALESVPAVFGYIAASGGNALQAIQYGVNGGADTDTVATMIGAIMGAYRGAGAFPAHYIDLIDAVNRYDLRSLATAICAL</sequence>
<reference evidence="4" key="1">
    <citation type="submission" date="2015-09" db="EMBL/GenBank/DDBJ databases">
        <authorList>
            <consortium name="Pathogen Informatics"/>
        </authorList>
    </citation>
    <scope>NUCLEOTIDE SEQUENCE</scope>
    <source>
        <strain evidence="4">2789STDY5834896</strain>
    </source>
</reference>
<feature type="binding site" evidence="3">
    <location>
        <position position="291"/>
    </location>
    <ligand>
        <name>Mg(2+)</name>
        <dbReference type="ChEBI" id="CHEBI:18420"/>
        <label>1</label>
    </ligand>
</feature>
<evidence type="ECO:0000256" key="2">
    <source>
        <dbReference type="ARBA" id="ARBA00022801"/>
    </source>
</evidence>
<name>A0A1C6J3P2_9FIRM</name>
<feature type="binding site" evidence="3">
    <location>
        <position position="294"/>
    </location>
    <ligand>
        <name>Mg(2+)</name>
        <dbReference type="ChEBI" id="CHEBI:18420"/>
        <label>1</label>
    </ligand>
</feature>
<accession>A0A1C6J3P2</accession>
<feature type="binding site" evidence="3">
    <location>
        <position position="63"/>
    </location>
    <ligand>
        <name>Mg(2+)</name>
        <dbReference type="ChEBI" id="CHEBI:18420"/>
        <label>1</label>
    </ligand>
</feature>
<dbReference type="InterPro" id="IPR005502">
    <property type="entry name" value="Ribosyl_crysJ1"/>
</dbReference>